<evidence type="ECO:0000313" key="2">
    <source>
        <dbReference type="Proteomes" id="UP000247454"/>
    </source>
</evidence>
<evidence type="ECO:0000313" key="1">
    <source>
        <dbReference type="EMBL" id="PYE89530.1"/>
    </source>
</evidence>
<accession>A0A318TJR6</accession>
<dbReference type="EMBL" id="QJTF01000003">
    <property type="protein sequence ID" value="PYE89530.1"/>
    <property type="molecule type" value="Genomic_DNA"/>
</dbReference>
<gene>
    <name evidence="1" type="ORF">C7477_10337</name>
</gene>
<keyword evidence="2" id="KW-1185">Reference proteome</keyword>
<comment type="caution">
    <text evidence="1">The sequence shown here is derived from an EMBL/GenBank/DDBJ whole genome shotgun (WGS) entry which is preliminary data.</text>
</comment>
<dbReference type="RefSeq" id="WP_110748913.1">
    <property type="nucleotide sequence ID" value="NZ_QJTF01000003.1"/>
</dbReference>
<dbReference type="AlphaFoldDB" id="A0A318TJR6"/>
<proteinExistence type="predicted"/>
<sequence>MNNEAFLWDTYADQVYTGPSSTQTGYPDAFNKAIGTSFLLDAPNQIVTLSAINTENLDHGGPTWCLEYVSIPAAERTLIDIRNGTLIYSGGYKDGDEFAPIFYLATSPSLSSATYTHIRVSNEGCFQIRDTVTAWAKPDSSIVLEATSHGVIDMELVEEIEVNVKEINILDQARLIIKCWWIALVHGPINITKNAGIFLSSLLASDSGTDAVVFGDTTVTLSENAKGYIEGATFYYGDDVQFTVQDNAEFVFNVGVIAPKIPDSTIRFSLAGAAPKVQINSLLGYPNQPFDFINQTYPEGMFNFVTGAQPNNGKFLIQTNGDHTIPWLVSTRKLIAIDGVPLDPNSDQVDCRIVTDAYLQINLRN</sequence>
<organism evidence="1 2">
    <name type="scientific">Phyllobacterium leguminum</name>
    <dbReference type="NCBI Taxonomy" id="314237"/>
    <lineage>
        <taxon>Bacteria</taxon>
        <taxon>Pseudomonadati</taxon>
        <taxon>Pseudomonadota</taxon>
        <taxon>Alphaproteobacteria</taxon>
        <taxon>Hyphomicrobiales</taxon>
        <taxon>Phyllobacteriaceae</taxon>
        <taxon>Phyllobacterium</taxon>
    </lineage>
</organism>
<dbReference type="Proteomes" id="UP000247454">
    <property type="component" value="Unassembled WGS sequence"/>
</dbReference>
<protein>
    <submittedName>
        <fullName evidence="1">Uncharacterized protein</fullName>
    </submittedName>
</protein>
<name>A0A318TJR6_9HYPH</name>
<reference evidence="1 2" key="1">
    <citation type="submission" date="2018-06" db="EMBL/GenBank/DDBJ databases">
        <title>Genomic Encyclopedia of Type Strains, Phase III (KMG-III): the genomes of soil and plant-associated and newly described type strains.</title>
        <authorList>
            <person name="Whitman W."/>
        </authorList>
    </citation>
    <scope>NUCLEOTIDE SEQUENCE [LARGE SCALE GENOMIC DNA]</scope>
    <source>
        <strain evidence="1 2">ORS 1419</strain>
    </source>
</reference>